<dbReference type="InterPro" id="IPR044730">
    <property type="entry name" value="RNase_H-like_dom_plant"/>
</dbReference>
<dbReference type="OrthoDB" id="1001042at2759"/>
<dbReference type="GO" id="GO:0003676">
    <property type="term" value="F:nucleic acid binding"/>
    <property type="evidence" value="ECO:0007669"/>
    <property type="project" value="InterPro"/>
</dbReference>
<dbReference type="GO" id="GO:0004523">
    <property type="term" value="F:RNA-DNA hybrid ribonuclease activity"/>
    <property type="evidence" value="ECO:0007669"/>
    <property type="project" value="InterPro"/>
</dbReference>
<proteinExistence type="predicted"/>
<evidence type="ECO:0000313" key="3">
    <source>
        <dbReference type="Proteomes" id="UP000828251"/>
    </source>
</evidence>
<evidence type="ECO:0000259" key="1">
    <source>
        <dbReference type="Pfam" id="PF13456"/>
    </source>
</evidence>
<organism evidence="2 3">
    <name type="scientific">Gossypium stocksii</name>
    <dbReference type="NCBI Taxonomy" id="47602"/>
    <lineage>
        <taxon>Eukaryota</taxon>
        <taxon>Viridiplantae</taxon>
        <taxon>Streptophyta</taxon>
        <taxon>Embryophyta</taxon>
        <taxon>Tracheophyta</taxon>
        <taxon>Spermatophyta</taxon>
        <taxon>Magnoliopsida</taxon>
        <taxon>eudicotyledons</taxon>
        <taxon>Gunneridae</taxon>
        <taxon>Pentapetalae</taxon>
        <taxon>rosids</taxon>
        <taxon>malvids</taxon>
        <taxon>Malvales</taxon>
        <taxon>Malvaceae</taxon>
        <taxon>Malvoideae</taxon>
        <taxon>Gossypium</taxon>
    </lineage>
</organism>
<dbReference type="AlphaFoldDB" id="A0A9D4AE50"/>
<dbReference type="CDD" id="cd06222">
    <property type="entry name" value="RNase_H_like"/>
    <property type="match status" value="1"/>
</dbReference>
<evidence type="ECO:0000313" key="2">
    <source>
        <dbReference type="EMBL" id="KAH1108539.1"/>
    </source>
</evidence>
<dbReference type="Pfam" id="PF13456">
    <property type="entry name" value="RVT_3"/>
    <property type="match status" value="1"/>
</dbReference>
<name>A0A9D4AE50_9ROSI</name>
<sequence>MAQSRGYDKVILETECMTAVEKIKEGLRSTPTMTIIRKIKMMQQQFADIKFQFVHREGNMVID</sequence>
<accession>A0A9D4AE50</accession>
<dbReference type="InterPro" id="IPR002156">
    <property type="entry name" value="RNaseH_domain"/>
</dbReference>
<comment type="caution">
    <text evidence="2">The sequence shown here is derived from an EMBL/GenBank/DDBJ whole genome shotgun (WGS) entry which is preliminary data.</text>
</comment>
<keyword evidence="3" id="KW-1185">Reference proteome</keyword>
<reference evidence="2 3" key="1">
    <citation type="journal article" date="2021" name="Plant Biotechnol. J.">
        <title>Multi-omics assisted identification of the key and species-specific regulatory components of drought-tolerant mechanisms in Gossypium stocksii.</title>
        <authorList>
            <person name="Yu D."/>
            <person name="Ke L."/>
            <person name="Zhang D."/>
            <person name="Wu Y."/>
            <person name="Sun Y."/>
            <person name="Mei J."/>
            <person name="Sun J."/>
            <person name="Sun Y."/>
        </authorList>
    </citation>
    <scope>NUCLEOTIDE SEQUENCE [LARGE SCALE GENOMIC DNA]</scope>
    <source>
        <strain evidence="3">cv. E1</strain>
        <tissue evidence="2">Leaf</tissue>
    </source>
</reference>
<feature type="domain" description="RNase H type-1" evidence="1">
    <location>
        <begin position="2"/>
        <end position="61"/>
    </location>
</feature>
<protein>
    <recommendedName>
        <fullName evidence="1">RNase H type-1 domain-containing protein</fullName>
    </recommendedName>
</protein>
<dbReference type="Proteomes" id="UP000828251">
    <property type="component" value="Unassembled WGS sequence"/>
</dbReference>
<dbReference type="EMBL" id="JAIQCV010000004">
    <property type="protein sequence ID" value="KAH1108539.1"/>
    <property type="molecule type" value="Genomic_DNA"/>
</dbReference>
<gene>
    <name evidence="2" type="ORF">J1N35_012307</name>
</gene>